<dbReference type="EMBL" id="RWGY01000013">
    <property type="protein sequence ID" value="TVU24054.1"/>
    <property type="molecule type" value="Genomic_DNA"/>
</dbReference>
<evidence type="ECO:0000313" key="2">
    <source>
        <dbReference type="Proteomes" id="UP000324897"/>
    </source>
</evidence>
<organism evidence="1 2">
    <name type="scientific">Eragrostis curvula</name>
    <name type="common">weeping love grass</name>
    <dbReference type="NCBI Taxonomy" id="38414"/>
    <lineage>
        <taxon>Eukaryota</taxon>
        <taxon>Viridiplantae</taxon>
        <taxon>Streptophyta</taxon>
        <taxon>Embryophyta</taxon>
        <taxon>Tracheophyta</taxon>
        <taxon>Spermatophyta</taxon>
        <taxon>Magnoliopsida</taxon>
        <taxon>Liliopsida</taxon>
        <taxon>Poales</taxon>
        <taxon>Poaceae</taxon>
        <taxon>PACMAD clade</taxon>
        <taxon>Chloridoideae</taxon>
        <taxon>Eragrostideae</taxon>
        <taxon>Eragrostidinae</taxon>
        <taxon>Eragrostis</taxon>
    </lineage>
</organism>
<accession>A0A5J9UKU1</accession>
<evidence type="ECO:0000313" key="1">
    <source>
        <dbReference type="EMBL" id="TVU24054.1"/>
    </source>
</evidence>
<protein>
    <submittedName>
        <fullName evidence="1">Uncharacterized protein</fullName>
    </submittedName>
</protein>
<proteinExistence type="predicted"/>
<dbReference type="Gramene" id="TVU24054">
    <property type="protein sequence ID" value="TVU24054"/>
    <property type="gene ID" value="EJB05_26448"/>
</dbReference>
<dbReference type="Proteomes" id="UP000324897">
    <property type="component" value="Chromosome 2"/>
</dbReference>
<keyword evidence="2" id="KW-1185">Reference proteome</keyword>
<reference evidence="1 2" key="1">
    <citation type="journal article" date="2019" name="Sci. Rep.">
        <title>A high-quality genome of Eragrostis curvula grass provides insights into Poaceae evolution and supports new strategies to enhance forage quality.</title>
        <authorList>
            <person name="Carballo J."/>
            <person name="Santos B.A.C.M."/>
            <person name="Zappacosta D."/>
            <person name="Garbus I."/>
            <person name="Selva J.P."/>
            <person name="Gallo C.A."/>
            <person name="Diaz A."/>
            <person name="Albertini E."/>
            <person name="Caccamo M."/>
            <person name="Echenique V."/>
        </authorList>
    </citation>
    <scope>NUCLEOTIDE SEQUENCE [LARGE SCALE GENOMIC DNA]</scope>
    <source>
        <strain evidence="2">cv. Victoria</strain>
        <tissue evidence="1">Leaf</tissue>
    </source>
</reference>
<sequence length="136" mass="14697">MAIPNEVDTQYPFPDALLVGDVEIDDKNMLLAAIFGCLGEQSNEIRQRRMDNANEQMTIVYLGYLRGVTRSAARTAALIRALGGVPFPTPVALNEALILLNEEDILGVEVAPQIGEGEEVPQLAGVVEVFTEGTNL</sequence>
<dbReference type="AlphaFoldDB" id="A0A5J9UKU1"/>
<gene>
    <name evidence="1" type="ORF">EJB05_26448</name>
</gene>
<name>A0A5J9UKU1_9POAL</name>
<comment type="caution">
    <text evidence="1">The sequence shown here is derived from an EMBL/GenBank/DDBJ whole genome shotgun (WGS) entry which is preliminary data.</text>
</comment>